<reference evidence="1 2" key="1">
    <citation type="submission" date="2019-07" db="EMBL/GenBank/DDBJ databases">
        <title>Whole genome shotgun sequence of Meiothermus hypogaeus NBRC 106114.</title>
        <authorList>
            <person name="Hosoyama A."/>
            <person name="Uohara A."/>
            <person name="Ohji S."/>
            <person name="Ichikawa N."/>
        </authorList>
    </citation>
    <scope>NUCLEOTIDE SEQUENCE [LARGE SCALE GENOMIC DNA]</scope>
    <source>
        <strain evidence="1 2">NBRC 106114</strain>
    </source>
</reference>
<dbReference type="EMBL" id="BJXL01000080">
    <property type="protein sequence ID" value="GEM84137.1"/>
    <property type="molecule type" value="Genomic_DNA"/>
</dbReference>
<dbReference type="Proteomes" id="UP000321197">
    <property type="component" value="Unassembled WGS sequence"/>
</dbReference>
<gene>
    <name evidence="1" type="ORF">MHY01S_23030</name>
</gene>
<sequence>MSSGMIPLLTQPITLEGQSPIQGFWDGITIWKKLNAPYSLGSYVKVEDTLTLQPGVHFVADGGWLSIEPGGTLVAVGTAAEPIVFTGVTQTPGAWDGIYFAVHNRGQVHRLEYVHMSYGGGDSRELIANGLITNYSAGLYIAPSSFRHSSR</sequence>
<protein>
    <submittedName>
        <fullName evidence="1">Uncharacterized protein</fullName>
    </submittedName>
</protein>
<evidence type="ECO:0000313" key="2">
    <source>
        <dbReference type="Proteomes" id="UP000321197"/>
    </source>
</evidence>
<dbReference type="AlphaFoldDB" id="A0A511R4B5"/>
<accession>A0A511R4B5</accession>
<comment type="caution">
    <text evidence="1">The sequence shown here is derived from an EMBL/GenBank/DDBJ whole genome shotgun (WGS) entry which is preliminary data.</text>
</comment>
<proteinExistence type="predicted"/>
<organism evidence="1 2">
    <name type="scientific">Meiothermus hypogaeus NBRC 106114</name>
    <dbReference type="NCBI Taxonomy" id="1227553"/>
    <lineage>
        <taxon>Bacteria</taxon>
        <taxon>Thermotogati</taxon>
        <taxon>Deinococcota</taxon>
        <taxon>Deinococci</taxon>
        <taxon>Thermales</taxon>
        <taxon>Thermaceae</taxon>
        <taxon>Meiothermus</taxon>
    </lineage>
</organism>
<name>A0A511R4B5_9DEIN</name>
<evidence type="ECO:0000313" key="1">
    <source>
        <dbReference type="EMBL" id="GEM84137.1"/>
    </source>
</evidence>